<dbReference type="InterPro" id="IPR036938">
    <property type="entry name" value="PAP2/HPO_sf"/>
</dbReference>
<evidence type="ECO:0000313" key="3">
    <source>
        <dbReference type="EMBL" id="ATX71089.1"/>
    </source>
</evidence>
<dbReference type="Gene3D" id="1.20.144.10">
    <property type="entry name" value="Phosphatidic acid phosphatase type 2/haloperoxidase"/>
    <property type="match status" value="1"/>
</dbReference>
<keyword evidence="1" id="KW-0472">Membrane</keyword>
<name>A0A2K8KKS7_9MOLU</name>
<reference evidence="3 4" key="1">
    <citation type="submission" date="2017-11" db="EMBL/GenBank/DDBJ databases">
        <title>Complete genome sequence of Spiroplasma clarkii CN-5 (DSM 19994).</title>
        <authorList>
            <person name="Tsai Y.-M."/>
            <person name="Chang A."/>
            <person name="Lo W.-S."/>
            <person name="Kuo C.-H."/>
        </authorList>
    </citation>
    <scope>NUCLEOTIDE SEQUENCE [LARGE SCALE GENOMIC DNA]</scope>
    <source>
        <strain evidence="3 4">CN-5</strain>
    </source>
</reference>
<dbReference type="InterPro" id="IPR000326">
    <property type="entry name" value="PAP2/HPO"/>
</dbReference>
<keyword evidence="1" id="KW-1133">Transmembrane helix</keyword>
<feature type="transmembrane region" description="Helical" evidence="1">
    <location>
        <begin position="12"/>
        <end position="33"/>
    </location>
</feature>
<dbReference type="AlphaFoldDB" id="A0A2K8KKS7"/>
<dbReference type="Pfam" id="PF01569">
    <property type="entry name" value="PAP2"/>
    <property type="match status" value="1"/>
</dbReference>
<dbReference type="Proteomes" id="UP000231179">
    <property type="component" value="Chromosome"/>
</dbReference>
<organism evidence="3 4">
    <name type="scientific">Spiroplasma clarkii</name>
    <dbReference type="NCBI Taxonomy" id="2139"/>
    <lineage>
        <taxon>Bacteria</taxon>
        <taxon>Bacillati</taxon>
        <taxon>Mycoplasmatota</taxon>
        <taxon>Mollicutes</taxon>
        <taxon>Entomoplasmatales</taxon>
        <taxon>Spiroplasmataceae</taxon>
        <taxon>Spiroplasma</taxon>
    </lineage>
</organism>
<dbReference type="RefSeq" id="WP_100254628.1">
    <property type="nucleotide sequence ID" value="NZ_CP024870.1"/>
</dbReference>
<keyword evidence="1" id="KW-0812">Transmembrane</keyword>
<feature type="transmembrane region" description="Helical" evidence="1">
    <location>
        <begin position="98"/>
        <end position="117"/>
    </location>
</feature>
<evidence type="ECO:0000313" key="4">
    <source>
        <dbReference type="Proteomes" id="UP000231179"/>
    </source>
</evidence>
<proteinExistence type="predicted"/>
<evidence type="ECO:0000259" key="2">
    <source>
        <dbReference type="Pfam" id="PF01569"/>
    </source>
</evidence>
<protein>
    <submittedName>
        <fullName evidence="3">Phosphatase PAP2 family protein</fullName>
    </submittedName>
</protein>
<sequence>MELIVKKKFNIFKVLILTFLVVSVLFFIISSIYDWKIAEIFAKGFSNKISKIWIIFMDELGMYIFEPSVFVMFAIWWETFVLYQKKYAKNEFFNKNVWVSYIFYIVCFVLSALFIYFQTIQRFADYDSGFGSSFDPKLLESISWRHWSYAIVRVIQVSLMLFGAYYCRYIFSKRKDVFTQEYWIDAFKGMLYMMTLALMILAVKWSFGRPFYYNNIFSSILEEIEARGYTYNPNIIKWGAGVGARGDVPYFEWWEPNGFFENMKYWFASDSAGNLSDNAWWNRAFPSGHTTSNFAAFGLWFCFLGEHKGRKLTNKKIAVLVFCFLLLNSMKFSLMVYRFHWLSDLEFSTIFSILMIPAVNSLVDKHMTYFINLFKTRALKQTIPGVVIETKNGFYLCMYKEFGYQKISYYISPKKSAPEKISKKMKKFSLTQDE</sequence>
<evidence type="ECO:0000256" key="1">
    <source>
        <dbReference type="SAM" id="Phobius"/>
    </source>
</evidence>
<feature type="transmembrane region" description="Helical" evidence="1">
    <location>
        <begin position="147"/>
        <end position="168"/>
    </location>
</feature>
<keyword evidence="4" id="KW-1185">Reference proteome</keyword>
<feature type="transmembrane region" description="Helical" evidence="1">
    <location>
        <begin position="189"/>
        <end position="207"/>
    </location>
</feature>
<feature type="transmembrane region" description="Helical" evidence="1">
    <location>
        <begin position="317"/>
        <end position="339"/>
    </location>
</feature>
<accession>A0A2K8KKS7</accession>
<feature type="transmembrane region" description="Helical" evidence="1">
    <location>
        <begin position="345"/>
        <end position="363"/>
    </location>
</feature>
<feature type="transmembrane region" description="Helical" evidence="1">
    <location>
        <begin position="284"/>
        <end position="305"/>
    </location>
</feature>
<feature type="transmembrane region" description="Helical" evidence="1">
    <location>
        <begin position="53"/>
        <end position="77"/>
    </location>
</feature>
<gene>
    <name evidence="3" type="ORF">SCLAR_v1c07740</name>
</gene>
<dbReference type="SUPFAM" id="SSF48317">
    <property type="entry name" value="Acid phosphatase/Vanadium-dependent haloperoxidase"/>
    <property type="match status" value="1"/>
</dbReference>
<feature type="domain" description="Phosphatidic acid phosphatase type 2/haloperoxidase" evidence="2">
    <location>
        <begin position="204"/>
        <end position="365"/>
    </location>
</feature>
<dbReference type="EMBL" id="CP024870">
    <property type="protein sequence ID" value="ATX71089.1"/>
    <property type="molecule type" value="Genomic_DNA"/>
</dbReference>